<feature type="compositionally biased region" description="Low complexity" evidence="4">
    <location>
        <begin position="267"/>
        <end position="278"/>
    </location>
</feature>
<dbReference type="PANTHER" id="PTHR13966">
    <property type="entry name" value="ENDONUCLEASE RELATED"/>
    <property type="match status" value="1"/>
</dbReference>
<proteinExistence type="inferred from homology"/>
<keyword evidence="7" id="KW-0378">Hydrolase</keyword>
<dbReference type="InterPro" id="IPR044925">
    <property type="entry name" value="His-Me_finger_sf"/>
</dbReference>
<keyword evidence="7" id="KW-0540">Nuclease</keyword>
<feature type="region of interest" description="Disordered" evidence="4">
    <location>
        <begin position="144"/>
        <end position="188"/>
    </location>
</feature>
<dbReference type="SUPFAM" id="SSF54060">
    <property type="entry name" value="His-Me finger endonucleases"/>
    <property type="match status" value="1"/>
</dbReference>
<feature type="binding site" evidence="3">
    <location>
        <position position="246"/>
    </location>
    <ligand>
        <name>Mg(2+)</name>
        <dbReference type="ChEBI" id="CHEBI:18420"/>
        <note>catalytic</note>
    </ligand>
</feature>
<evidence type="ECO:0000259" key="6">
    <source>
        <dbReference type="SMART" id="SM00892"/>
    </source>
</evidence>
<dbReference type="PANTHER" id="PTHR13966:SF5">
    <property type="entry name" value="ENDONUCLEASE G, MITOCHONDRIAL"/>
    <property type="match status" value="1"/>
</dbReference>
<keyword evidence="7" id="KW-0255">Endonuclease</keyword>
<dbReference type="GO" id="GO:0046872">
    <property type="term" value="F:metal ion binding"/>
    <property type="evidence" value="ECO:0007669"/>
    <property type="project" value="UniProtKB-KW"/>
</dbReference>
<dbReference type="Pfam" id="PF01223">
    <property type="entry name" value="Endonuclease_NS"/>
    <property type="match status" value="1"/>
</dbReference>
<evidence type="ECO:0000256" key="1">
    <source>
        <dbReference type="ARBA" id="ARBA00010052"/>
    </source>
</evidence>
<evidence type="ECO:0000256" key="4">
    <source>
        <dbReference type="SAM" id="MobiDB-lite"/>
    </source>
</evidence>
<dbReference type="InterPro" id="IPR040255">
    <property type="entry name" value="Non-specific_endonuclease"/>
</dbReference>
<keyword evidence="3" id="KW-0479">Metal-binding</keyword>
<dbReference type="SMR" id="B0ZTD3"/>
<comment type="similarity">
    <text evidence="1">Belongs to the DNA/RNA non-specific endonuclease family.</text>
</comment>
<feature type="domain" description="DNA/RNA non-specific endonuclease/pyrophosphatase/phosphodiesterase" evidence="6">
    <location>
        <begin position="116"/>
        <end position="428"/>
    </location>
</feature>
<dbReference type="AlphaFoldDB" id="B0ZTD3"/>
<gene>
    <name evidence="7" type="primary">endog</name>
</gene>
<protein>
    <submittedName>
        <fullName evidence="7">Mitochondrial endonuclease g</fullName>
        <ecNumber evidence="7">3.1.30.-</ecNumber>
    </submittedName>
</protein>
<evidence type="ECO:0000256" key="2">
    <source>
        <dbReference type="PIRSR" id="PIRSR640255-1"/>
    </source>
</evidence>
<organism evidence="7">
    <name type="scientific">Leishmania infantum</name>
    <dbReference type="NCBI Taxonomy" id="5671"/>
    <lineage>
        <taxon>Eukaryota</taxon>
        <taxon>Discoba</taxon>
        <taxon>Euglenozoa</taxon>
        <taxon>Kinetoplastea</taxon>
        <taxon>Metakinetoplastina</taxon>
        <taxon>Trypanosomatida</taxon>
        <taxon>Trypanosomatidae</taxon>
        <taxon>Leishmaniinae</taxon>
        <taxon>Leishmania</taxon>
    </lineage>
</organism>
<dbReference type="Gene3D" id="3.40.570.10">
    <property type="entry name" value="Extracellular Endonuclease, subunit A"/>
    <property type="match status" value="1"/>
</dbReference>
<dbReference type="GO" id="GO:0003676">
    <property type="term" value="F:nucleic acid binding"/>
    <property type="evidence" value="ECO:0007669"/>
    <property type="project" value="InterPro"/>
</dbReference>
<sequence length="510" mass="54545">MSSSAMIARLLGAASVALFGVTAYWTYSTQASKRTQLVVQPGRSLVTTATAKPSIGSAGSDSSSQGSVRGDAALAFPVVLPPHTPPAQASTLTADFLQQCNEAAAHGLPSTAEVRCYGGYLASLNYERRIPNWVMEVVDYRKLRPGRRPSSPAAAAANRDDDAAQGEEDEGSDGSRGGGDVSRNRSNFYADDTVPAAFRVGPDSYTSRGMSRGHLAAAQLHKASQAEMDATFNMNANIVPQDMTLNAVDWLRLEGLTRRLSKEVSVGPQQQQQQQPGRGRQRGDSPPAGSTTKAEGAGSSGKLYVVTGPAFVPRLMRVEHRPDGTEVHVPLSSAEASAAPWKSAAPVKLMTTYELTGHPARGTLVAVPSHLFKVFLAEENGGRSHSVAAFMMPNGPIIEELPLTAYQVPIERLQRITGLQFFPGMDATRLPDLCKTHKCAARPSALFQRYRQVAQLRAADSVPQLRQTYAALQASAAGGKLDEAVVHEFQNRMEELVAAAVGLIDQAERR</sequence>
<dbReference type="InterPro" id="IPR020821">
    <property type="entry name" value="ENPP1-3/EXOG-like_nuc-like"/>
</dbReference>
<evidence type="ECO:0000256" key="3">
    <source>
        <dbReference type="PIRSR" id="PIRSR640255-2"/>
    </source>
</evidence>
<dbReference type="InterPro" id="IPR001604">
    <property type="entry name" value="Endo_G_ENPP1-like_dom"/>
</dbReference>
<dbReference type="GO" id="GO:0005634">
    <property type="term" value="C:nucleus"/>
    <property type="evidence" value="ECO:0007669"/>
    <property type="project" value="TreeGrafter"/>
</dbReference>
<feature type="compositionally biased region" description="Acidic residues" evidence="4">
    <location>
        <begin position="163"/>
        <end position="172"/>
    </location>
</feature>
<dbReference type="GO" id="GO:0004521">
    <property type="term" value="F:RNA endonuclease activity"/>
    <property type="evidence" value="ECO:0007669"/>
    <property type="project" value="TreeGrafter"/>
</dbReference>
<feature type="domain" description="ENPP1-3/EXOG-like endonuclease/phosphodiesterase" evidence="5">
    <location>
        <begin position="117"/>
        <end position="428"/>
    </location>
</feature>
<evidence type="ECO:0000313" key="7">
    <source>
        <dbReference type="EMBL" id="ABY89724.1"/>
    </source>
</evidence>
<dbReference type="EC" id="3.1.30.-" evidence="7"/>
<feature type="active site" description="Proton acceptor" evidence="2">
    <location>
        <position position="214"/>
    </location>
</feature>
<dbReference type="VEuPathDB" id="TriTrypDB:LINF_100012900"/>
<reference evidence="7" key="1">
    <citation type="journal article" date="2009" name="Mol. Biochem. Parasitol.">
        <title>Leishmania infantum expresses a mitochondrial nuclease homologous to EndoG that migrates to the nucleus in response to an apoptotic stimulus.</title>
        <authorList>
            <person name="Rico E."/>
            <person name="Alzate J.F."/>
            <person name="Arias A.A."/>
            <person name="Moreno D."/>
            <person name="Clos J."/>
            <person name="Gago F."/>
            <person name="Moreno I."/>
            <person name="Dominguez M."/>
            <person name="Jimenez-Ruiz A."/>
        </authorList>
    </citation>
    <scope>NUCLEOTIDE SEQUENCE</scope>
    <source>
        <strain evidence="7">BCN150</strain>
    </source>
</reference>
<dbReference type="SMART" id="SM00477">
    <property type="entry name" value="NUC"/>
    <property type="match status" value="1"/>
</dbReference>
<dbReference type="EMBL" id="EU402956">
    <property type="protein sequence ID" value="ABY89724.1"/>
    <property type="molecule type" value="Genomic_DNA"/>
</dbReference>
<name>B0ZTD3_LEIIN</name>
<dbReference type="InterPro" id="IPR044929">
    <property type="entry name" value="DNA/RNA_non-sp_Endonuclease_sf"/>
</dbReference>
<feature type="region of interest" description="Disordered" evidence="4">
    <location>
        <begin position="261"/>
        <end position="301"/>
    </location>
</feature>
<accession>B0ZTD3</accession>
<dbReference type="SMART" id="SM00892">
    <property type="entry name" value="Endonuclease_NS"/>
    <property type="match status" value="1"/>
</dbReference>
<evidence type="ECO:0000259" key="5">
    <source>
        <dbReference type="SMART" id="SM00477"/>
    </source>
</evidence>
<dbReference type="GO" id="GO:0005743">
    <property type="term" value="C:mitochondrial inner membrane"/>
    <property type="evidence" value="ECO:0007669"/>
    <property type="project" value="TreeGrafter"/>
</dbReference>
<dbReference type="GO" id="GO:0000014">
    <property type="term" value="F:single-stranded DNA endodeoxyribonuclease activity"/>
    <property type="evidence" value="ECO:0007669"/>
    <property type="project" value="TreeGrafter"/>
</dbReference>